<feature type="chain" id="PRO_5020629018" evidence="2">
    <location>
        <begin position="29"/>
        <end position="532"/>
    </location>
</feature>
<accession>A0A4V2J3E5</accession>
<proteinExistence type="predicted"/>
<evidence type="ECO:0000259" key="3">
    <source>
        <dbReference type="PROSITE" id="PS51272"/>
    </source>
</evidence>
<evidence type="ECO:0000256" key="2">
    <source>
        <dbReference type="SAM" id="SignalP"/>
    </source>
</evidence>
<dbReference type="PROSITE" id="PS51272">
    <property type="entry name" value="SLH"/>
    <property type="match status" value="3"/>
</dbReference>
<feature type="domain" description="SLH" evidence="3">
    <location>
        <begin position="472"/>
        <end position="532"/>
    </location>
</feature>
<dbReference type="InterPro" id="IPR051465">
    <property type="entry name" value="Cell_Envelope_Struct_Comp"/>
</dbReference>
<evidence type="ECO:0000256" key="1">
    <source>
        <dbReference type="SAM" id="MobiDB-lite"/>
    </source>
</evidence>
<organism evidence="4 5">
    <name type="scientific">Paenibacillus thalictri</name>
    <dbReference type="NCBI Taxonomy" id="2527873"/>
    <lineage>
        <taxon>Bacteria</taxon>
        <taxon>Bacillati</taxon>
        <taxon>Bacillota</taxon>
        <taxon>Bacilli</taxon>
        <taxon>Bacillales</taxon>
        <taxon>Paenibacillaceae</taxon>
        <taxon>Paenibacillus</taxon>
    </lineage>
</organism>
<gene>
    <name evidence="4" type="ORF">EYB31_29680</name>
</gene>
<comment type="caution">
    <text evidence="4">The sequence shown here is derived from an EMBL/GenBank/DDBJ whole genome shotgun (WGS) entry which is preliminary data.</text>
</comment>
<evidence type="ECO:0000313" key="4">
    <source>
        <dbReference type="EMBL" id="TBL71552.1"/>
    </source>
</evidence>
<feature type="domain" description="SLH" evidence="3">
    <location>
        <begin position="402"/>
        <end position="465"/>
    </location>
</feature>
<sequence>MKQLLQKTSRITVFMMIFTALFPVLAFAATGFQNVTYQYGTVSGSVYSDVYEPSITDVVYMYDPNGNLVGSATATGVTYSVYEGVYTYHYGFSGSVSGYYNYLNLQEKVTDSVYQNVYNSTPSSSGGSGSSGGGGGGGGGGVSSGPTIQVTTDGFVDSGSLTASLETNDTVTLNLNGDLALIPAKALVGFTSENKVLRVSNANGTYILPLSLFNLDELAQKLGVSVDDLKIKVSISAVTGQAASDIAAAAAALGATSAAASVDFNIVAVGPDDSTAAIDFGNRYVSRVIPVNQDVNWNQATGVLYDTATGKLSFVPTVFDTTDGQTNATLKRNGSSIYTVVTLSKSFGDLAGHWSQPYVEILANKLVVDGVSDTSFEPDRNISRAEFAALVVRSLGLGQGTYSGEFNDVNSGAWYAGVVGAAVKAHIIDGYEDGTFRPDAQISREELAAMVVRAMNYAGLSTEVSSDEQSSLLGKFTDASSIVWAQKEIAAAIHSGIIEGMTESTIGSAQHATRAQSATMLKRFLSNAAFIN</sequence>
<protein>
    <submittedName>
        <fullName evidence="4">S-layer homology domain-containing protein</fullName>
    </submittedName>
</protein>
<reference evidence="4 5" key="1">
    <citation type="submission" date="2019-02" db="EMBL/GenBank/DDBJ databases">
        <title>Paenibacillus sp. nov., isolated from surface-sterilized tissue of Thalictrum simplex L.</title>
        <authorList>
            <person name="Tuo L."/>
        </authorList>
    </citation>
    <scope>NUCLEOTIDE SEQUENCE [LARGE SCALE GENOMIC DNA]</scope>
    <source>
        <strain evidence="4 5">N2SHLJ1</strain>
    </source>
</reference>
<name>A0A4V2J3E5_9BACL</name>
<feature type="compositionally biased region" description="Gly residues" evidence="1">
    <location>
        <begin position="126"/>
        <end position="143"/>
    </location>
</feature>
<keyword evidence="5" id="KW-1185">Reference proteome</keyword>
<keyword evidence="2" id="KW-0732">Signal</keyword>
<feature type="signal peptide" evidence="2">
    <location>
        <begin position="1"/>
        <end position="28"/>
    </location>
</feature>
<dbReference type="AlphaFoldDB" id="A0A4V2J3E5"/>
<feature type="domain" description="SLH" evidence="3">
    <location>
        <begin position="342"/>
        <end position="400"/>
    </location>
</feature>
<feature type="region of interest" description="Disordered" evidence="1">
    <location>
        <begin position="120"/>
        <end position="143"/>
    </location>
</feature>
<dbReference type="InterPro" id="IPR001119">
    <property type="entry name" value="SLH_dom"/>
</dbReference>
<evidence type="ECO:0000313" key="5">
    <source>
        <dbReference type="Proteomes" id="UP000293142"/>
    </source>
</evidence>
<dbReference type="PANTHER" id="PTHR43308">
    <property type="entry name" value="OUTER MEMBRANE PROTEIN ALPHA-RELATED"/>
    <property type="match status" value="1"/>
</dbReference>
<dbReference type="Pfam" id="PF00395">
    <property type="entry name" value="SLH"/>
    <property type="match status" value="3"/>
</dbReference>
<dbReference type="OrthoDB" id="1723494at2"/>
<dbReference type="EMBL" id="SIRE01000025">
    <property type="protein sequence ID" value="TBL71552.1"/>
    <property type="molecule type" value="Genomic_DNA"/>
</dbReference>
<dbReference type="RefSeq" id="WP_131017129.1">
    <property type="nucleotide sequence ID" value="NZ_SIRE01000025.1"/>
</dbReference>
<dbReference type="Proteomes" id="UP000293142">
    <property type="component" value="Unassembled WGS sequence"/>
</dbReference>
<dbReference type="PANTHER" id="PTHR43308:SF5">
    <property type="entry name" value="S-LAYER PROTEIN _ PEPTIDOGLYCAN ENDO-BETA-N-ACETYLGLUCOSAMINIDASE"/>
    <property type="match status" value="1"/>
</dbReference>